<protein>
    <submittedName>
        <fullName evidence="1">Uncharacterized protein</fullName>
    </submittedName>
</protein>
<dbReference type="EMBL" id="JAPIVE010000001">
    <property type="protein sequence ID" value="MCX2522792.1"/>
    <property type="molecule type" value="Genomic_DNA"/>
</dbReference>
<evidence type="ECO:0000313" key="2">
    <source>
        <dbReference type="Proteomes" id="UP001165678"/>
    </source>
</evidence>
<gene>
    <name evidence="1" type="ORF">OQ287_00870</name>
</gene>
<comment type="caution">
    <text evidence="1">The sequence shown here is derived from an EMBL/GenBank/DDBJ whole genome shotgun (WGS) entry which is preliminary data.</text>
</comment>
<keyword evidence="2" id="KW-1185">Reference proteome</keyword>
<proteinExistence type="predicted"/>
<organism evidence="1 2">
    <name type="scientific">Larsenimonas rhizosphaerae</name>
    <dbReference type="NCBI Taxonomy" id="2944682"/>
    <lineage>
        <taxon>Bacteria</taxon>
        <taxon>Pseudomonadati</taxon>
        <taxon>Pseudomonadota</taxon>
        <taxon>Gammaproteobacteria</taxon>
        <taxon>Oceanospirillales</taxon>
        <taxon>Halomonadaceae</taxon>
        <taxon>Larsenimonas</taxon>
    </lineage>
</organism>
<reference evidence="1" key="1">
    <citation type="submission" date="2022-11" db="EMBL/GenBank/DDBJ databases">
        <title>Larsenimonas rhizosphaerae sp. nov., isolated from a tidal mudflat.</title>
        <authorList>
            <person name="Lee S.D."/>
            <person name="Kim I.S."/>
        </authorList>
    </citation>
    <scope>NUCLEOTIDE SEQUENCE</scope>
    <source>
        <strain evidence="1">GH2-1</strain>
    </source>
</reference>
<accession>A0AA41ZDF7</accession>
<evidence type="ECO:0000313" key="1">
    <source>
        <dbReference type="EMBL" id="MCX2522792.1"/>
    </source>
</evidence>
<sequence>MDANPVLQTYLDYLDETTEVEVVEDHAARLTNDGVDFMLIAAEDEPSFFQLLLPNAWPTGTDDQALMLEAANEVMNTLKAVKIVLMEDTVHLSVEQFVSGPDQGGQLLEGLIELLKSAAAELHERLGMGKAPLVH</sequence>
<dbReference type="Proteomes" id="UP001165678">
    <property type="component" value="Unassembled WGS sequence"/>
</dbReference>
<dbReference type="RefSeq" id="WP_250936010.1">
    <property type="nucleotide sequence ID" value="NZ_JAMLJK010000001.1"/>
</dbReference>
<dbReference type="AlphaFoldDB" id="A0AA41ZDF7"/>
<name>A0AA41ZDF7_9GAMM</name>